<dbReference type="AlphaFoldDB" id="A0A5C6XIG2"/>
<dbReference type="Pfam" id="PF19078">
    <property type="entry name" value="Big_12"/>
    <property type="match status" value="1"/>
</dbReference>
<protein>
    <recommendedName>
        <fullName evidence="1">Bacterial Ig-like domain-containing protein</fullName>
    </recommendedName>
</protein>
<dbReference type="EMBL" id="VOSL01000039">
    <property type="protein sequence ID" value="TXD37922.1"/>
    <property type="molecule type" value="Genomic_DNA"/>
</dbReference>
<reference evidence="2 3" key="1">
    <citation type="submission" date="2019-08" db="EMBL/GenBank/DDBJ databases">
        <title>Bradymonadales sp. TMQ2.</title>
        <authorList>
            <person name="Liang Q."/>
        </authorList>
    </citation>
    <scope>NUCLEOTIDE SEQUENCE [LARGE SCALE GENOMIC DNA]</scope>
    <source>
        <strain evidence="2 3">TMQ2</strain>
    </source>
</reference>
<dbReference type="RefSeq" id="WP_230470011.1">
    <property type="nucleotide sequence ID" value="NZ_VOSL01000039.1"/>
</dbReference>
<proteinExistence type="predicted"/>
<evidence type="ECO:0000259" key="1">
    <source>
        <dbReference type="Pfam" id="PF19078"/>
    </source>
</evidence>
<comment type="caution">
    <text evidence="2">The sequence shown here is derived from an EMBL/GenBank/DDBJ whole genome shotgun (WGS) entry which is preliminary data.</text>
</comment>
<sequence>MMNHHGKKKVWGTALIGIVAAGCASVLEPVDASLGVEIVSGPQALTSATSATFEMVCENEGACELECALDGARFQSCESTVTYEALDVGPHIFEAQAVDTSGRVSEVVAWEWTIEETGDTSPTLQISGPDTMAEGVATAELTFEFSESVAVFGIEDIDVSPEVHTLSDFESVDDTTFTATLHRSGNEAGTILISVGGDASQGGGLGAGASHTIELLGEVDITEPCEVPDHVEMSSSPAVTRFGESTGAIEFTMPPLPTVLSHPFTTTDNPEMGGQVNMVGTSQTGFHRRKMWISECPGGEALSTRCSASGIEITIRWRQEEARVSCTLETDKTYYFNVSYGGSTDCDDAEGCPAIIQHLGGWD</sequence>
<gene>
    <name evidence="2" type="ORF">FRC96_08150</name>
</gene>
<feature type="domain" description="Bacterial Ig-like" evidence="1">
    <location>
        <begin position="120"/>
        <end position="198"/>
    </location>
</feature>
<dbReference type="InterPro" id="IPR044048">
    <property type="entry name" value="Big_12"/>
</dbReference>
<evidence type="ECO:0000313" key="2">
    <source>
        <dbReference type="EMBL" id="TXD37922.1"/>
    </source>
</evidence>
<name>A0A5C6XIG2_9DELT</name>
<organism evidence="2 3">
    <name type="scientific">Lujinxingia vulgaris</name>
    <dbReference type="NCBI Taxonomy" id="2600176"/>
    <lineage>
        <taxon>Bacteria</taxon>
        <taxon>Deltaproteobacteria</taxon>
        <taxon>Bradymonadales</taxon>
        <taxon>Lujinxingiaceae</taxon>
        <taxon>Lujinxingia</taxon>
    </lineage>
</organism>
<accession>A0A5C6XIG2</accession>
<evidence type="ECO:0000313" key="3">
    <source>
        <dbReference type="Proteomes" id="UP000321046"/>
    </source>
</evidence>
<dbReference type="Proteomes" id="UP000321046">
    <property type="component" value="Unassembled WGS sequence"/>
</dbReference>
<dbReference type="PROSITE" id="PS51257">
    <property type="entry name" value="PROKAR_LIPOPROTEIN"/>
    <property type="match status" value="1"/>
</dbReference>